<dbReference type="PRINTS" id="PR01727">
    <property type="entry name" value="DNABINDINGHU"/>
</dbReference>
<protein>
    <submittedName>
        <fullName evidence="6">HU family DNA-binding protein</fullName>
    </submittedName>
</protein>
<dbReference type="OrthoDB" id="9799835at2"/>
<evidence type="ECO:0000256" key="2">
    <source>
        <dbReference type="ARBA" id="ARBA00023067"/>
    </source>
</evidence>
<dbReference type="Gene3D" id="4.10.520.10">
    <property type="entry name" value="IHF-like DNA-binding proteins"/>
    <property type="match status" value="1"/>
</dbReference>
<dbReference type="AlphaFoldDB" id="A0A5A9XP31"/>
<dbReference type="Pfam" id="PF00216">
    <property type="entry name" value="Bac_DNA_binding"/>
    <property type="match status" value="1"/>
</dbReference>
<dbReference type="InterPro" id="IPR010992">
    <property type="entry name" value="IHF-like_DNA-bd_dom_sf"/>
</dbReference>
<keyword evidence="7" id="KW-1185">Reference proteome</keyword>
<dbReference type="SMART" id="SM00411">
    <property type="entry name" value="BHL"/>
    <property type="match status" value="1"/>
</dbReference>
<evidence type="ECO:0000256" key="1">
    <source>
        <dbReference type="ARBA" id="ARBA00010529"/>
    </source>
</evidence>
<evidence type="ECO:0000313" key="6">
    <source>
        <dbReference type="EMBL" id="KAA0893998.1"/>
    </source>
</evidence>
<comment type="caution">
    <text evidence="6">The sequence shown here is derived from an EMBL/GenBank/DDBJ whole genome shotgun (WGS) entry which is preliminary data.</text>
</comment>
<accession>A0A5A9XP31</accession>
<dbReference type="GO" id="GO:0003677">
    <property type="term" value="F:DNA binding"/>
    <property type="evidence" value="ECO:0007669"/>
    <property type="project" value="UniProtKB-KW"/>
</dbReference>
<dbReference type="Proteomes" id="UP000324298">
    <property type="component" value="Unassembled WGS sequence"/>
</dbReference>
<feature type="region of interest" description="Disordered" evidence="5">
    <location>
        <begin position="57"/>
        <end position="88"/>
    </location>
</feature>
<keyword evidence="3 6" id="KW-0238">DNA-binding</keyword>
<evidence type="ECO:0000256" key="4">
    <source>
        <dbReference type="RuleBase" id="RU003939"/>
    </source>
</evidence>
<dbReference type="GO" id="GO:0030527">
    <property type="term" value="F:structural constituent of chromatin"/>
    <property type="evidence" value="ECO:0007669"/>
    <property type="project" value="InterPro"/>
</dbReference>
<comment type="similarity">
    <text evidence="1 4">Belongs to the bacterial histone-like protein family.</text>
</comment>
<dbReference type="EMBL" id="SRSD01000002">
    <property type="protein sequence ID" value="KAA0893998.1"/>
    <property type="molecule type" value="Genomic_DNA"/>
</dbReference>
<dbReference type="PANTHER" id="PTHR33175">
    <property type="entry name" value="DNA-BINDING PROTEIN HU"/>
    <property type="match status" value="1"/>
</dbReference>
<keyword evidence="2" id="KW-0226">DNA condensation</keyword>
<dbReference type="GO" id="GO:0005829">
    <property type="term" value="C:cytosol"/>
    <property type="evidence" value="ECO:0007669"/>
    <property type="project" value="TreeGrafter"/>
</dbReference>
<evidence type="ECO:0000256" key="5">
    <source>
        <dbReference type="SAM" id="MobiDB-lite"/>
    </source>
</evidence>
<dbReference type="GO" id="GO:0030261">
    <property type="term" value="P:chromosome condensation"/>
    <property type="evidence" value="ECO:0007669"/>
    <property type="project" value="UniProtKB-KW"/>
</dbReference>
<dbReference type="InterPro" id="IPR000119">
    <property type="entry name" value="Hist_DNA-bd"/>
</dbReference>
<dbReference type="PROSITE" id="PS00045">
    <property type="entry name" value="HISTONE_LIKE"/>
    <property type="match status" value="1"/>
</dbReference>
<organism evidence="6 7">
    <name type="scientific">Oryzomonas rubra</name>
    <dbReference type="NCBI Taxonomy" id="2509454"/>
    <lineage>
        <taxon>Bacteria</taxon>
        <taxon>Pseudomonadati</taxon>
        <taxon>Thermodesulfobacteriota</taxon>
        <taxon>Desulfuromonadia</taxon>
        <taxon>Geobacterales</taxon>
        <taxon>Geobacteraceae</taxon>
        <taxon>Oryzomonas</taxon>
    </lineage>
</organism>
<dbReference type="CDD" id="cd13831">
    <property type="entry name" value="HU"/>
    <property type="match status" value="1"/>
</dbReference>
<name>A0A5A9XP31_9BACT</name>
<dbReference type="SUPFAM" id="SSF47729">
    <property type="entry name" value="IHF-like DNA-binding proteins"/>
    <property type="match status" value="1"/>
</dbReference>
<dbReference type="InterPro" id="IPR020816">
    <property type="entry name" value="Histone-like_DNA-bd_CS"/>
</dbReference>
<dbReference type="PANTHER" id="PTHR33175:SF3">
    <property type="entry name" value="DNA-BINDING PROTEIN HU-BETA"/>
    <property type="match status" value="1"/>
</dbReference>
<sequence length="88" mass="8944">MTKAELVKEIAEEAGLTQAQAAEALNAFTGAVTKALKAGDKVALVGFGTFSVSARAAREGRNPQTGAPLKIAASKSGKFTPGKELKGL</sequence>
<gene>
    <name evidence="6" type="ORF">ET418_03245</name>
</gene>
<proteinExistence type="inferred from homology"/>
<evidence type="ECO:0000256" key="3">
    <source>
        <dbReference type="ARBA" id="ARBA00023125"/>
    </source>
</evidence>
<evidence type="ECO:0000313" key="7">
    <source>
        <dbReference type="Proteomes" id="UP000324298"/>
    </source>
</evidence>
<reference evidence="6 7" key="1">
    <citation type="submission" date="2019-04" db="EMBL/GenBank/DDBJ databases">
        <title>Geobacter ruber sp. nov., ferric-reducing bacteria isolated from paddy soil.</title>
        <authorList>
            <person name="Xu Z."/>
            <person name="Masuda Y."/>
            <person name="Itoh H."/>
            <person name="Senoo K."/>
        </authorList>
    </citation>
    <scope>NUCLEOTIDE SEQUENCE [LARGE SCALE GENOMIC DNA]</scope>
    <source>
        <strain evidence="6 7">Red88</strain>
    </source>
</reference>
<dbReference type="RefSeq" id="WP_149306156.1">
    <property type="nucleotide sequence ID" value="NZ_SRSD01000002.1"/>
</dbReference>